<dbReference type="Proteomes" id="UP001519272">
    <property type="component" value="Unassembled WGS sequence"/>
</dbReference>
<evidence type="ECO:0000313" key="1">
    <source>
        <dbReference type="EMBL" id="MBP1906831.1"/>
    </source>
</evidence>
<keyword evidence="2" id="KW-1185">Reference proteome</keyword>
<accession>A0ABS4FW66</accession>
<evidence type="ECO:0000313" key="2">
    <source>
        <dbReference type="Proteomes" id="UP001519272"/>
    </source>
</evidence>
<organism evidence="1 2">
    <name type="scientific">Paenibacillus turicensis</name>
    <dbReference type="NCBI Taxonomy" id="160487"/>
    <lineage>
        <taxon>Bacteria</taxon>
        <taxon>Bacillati</taxon>
        <taxon>Bacillota</taxon>
        <taxon>Bacilli</taxon>
        <taxon>Bacillales</taxon>
        <taxon>Paenibacillaceae</taxon>
        <taxon>Paenibacillus</taxon>
    </lineage>
</organism>
<gene>
    <name evidence="1" type="ORF">J2Z32_003495</name>
</gene>
<proteinExistence type="predicted"/>
<protein>
    <submittedName>
        <fullName evidence="1">Uncharacterized protein</fullName>
    </submittedName>
</protein>
<comment type="caution">
    <text evidence="1">The sequence shown here is derived from an EMBL/GenBank/DDBJ whole genome shotgun (WGS) entry which is preliminary data.</text>
</comment>
<dbReference type="RefSeq" id="WP_210090419.1">
    <property type="nucleotide sequence ID" value="NZ_JAGGKG010000018.1"/>
</dbReference>
<reference evidence="1 2" key="1">
    <citation type="submission" date="2021-03" db="EMBL/GenBank/DDBJ databases">
        <title>Genomic Encyclopedia of Type Strains, Phase IV (KMG-IV): sequencing the most valuable type-strain genomes for metagenomic binning, comparative biology and taxonomic classification.</title>
        <authorList>
            <person name="Goeker M."/>
        </authorList>
    </citation>
    <scope>NUCLEOTIDE SEQUENCE [LARGE SCALE GENOMIC DNA]</scope>
    <source>
        <strain evidence="1 2">DSM 14349</strain>
    </source>
</reference>
<sequence>MKRKATCPKCLVKNWNRDWDKETNKVFKGEIGSISDPEYRDCAIHVCPSCKEEVVGVED</sequence>
<name>A0ABS4FW66_9BACL</name>
<dbReference type="EMBL" id="JAGGKG010000018">
    <property type="protein sequence ID" value="MBP1906831.1"/>
    <property type="molecule type" value="Genomic_DNA"/>
</dbReference>